<feature type="non-terminal residue" evidence="1">
    <location>
        <position position="470"/>
    </location>
</feature>
<dbReference type="STRING" id="135208.A0A4Y9ZIX4"/>
<reference evidence="1 2" key="1">
    <citation type="submission" date="2019-02" db="EMBL/GenBank/DDBJ databases">
        <title>Genome sequencing of the rare red list fungi Hericium alpestre (H. flagellum).</title>
        <authorList>
            <person name="Buettner E."/>
            <person name="Kellner H."/>
        </authorList>
    </citation>
    <scope>NUCLEOTIDE SEQUENCE [LARGE SCALE GENOMIC DNA]</scope>
    <source>
        <strain evidence="1 2">DSM 108284</strain>
    </source>
</reference>
<dbReference type="AlphaFoldDB" id="A0A4Y9ZIX4"/>
<evidence type="ECO:0000313" key="1">
    <source>
        <dbReference type="EMBL" id="TFY73409.1"/>
    </source>
</evidence>
<accession>A0A4Y9ZIX4</accession>
<organism evidence="1 2">
    <name type="scientific">Hericium alpestre</name>
    <dbReference type="NCBI Taxonomy" id="135208"/>
    <lineage>
        <taxon>Eukaryota</taxon>
        <taxon>Fungi</taxon>
        <taxon>Dikarya</taxon>
        <taxon>Basidiomycota</taxon>
        <taxon>Agaricomycotina</taxon>
        <taxon>Agaricomycetes</taxon>
        <taxon>Russulales</taxon>
        <taxon>Hericiaceae</taxon>
        <taxon>Hericium</taxon>
    </lineage>
</organism>
<keyword evidence="2" id="KW-1185">Reference proteome</keyword>
<dbReference type="Proteomes" id="UP000298061">
    <property type="component" value="Unassembled WGS sequence"/>
</dbReference>
<gene>
    <name evidence="1" type="ORF">EWM64_g10602</name>
</gene>
<comment type="caution">
    <text evidence="1">The sequence shown here is derived from an EMBL/GenBank/DDBJ whole genome shotgun (WGS) entry which is preliminary data.</text>
</comment>
<name>A0A4Y9ZIX4_9AGAM</name>
<proteinExistence type="predicted"/>
<dbReference type="OrthoDB" id="185373at2759"/>
<dbReference type="EMBL" id="SFCI01002892">
    <property type="protein sequence ID" value="TFY73409.1"/>
    <property type="molecule type" value="Genomic_DNA"/>
</dbReference>
<evidence type="ECO:0000313" key="2">
    <source>
        <dbReference type="Proteomes" id="UP000298061"/>
    </source>
</evidence>
<protein>
    <submittedName>
        <fullName evidence="1">Uncharacterized protein</fullName>
    </submittedName>
</protein>
<sequence>MQALTLTQALGSLPSRLFFLAWQTRHLNPSSVKAFSTSLMVRREETPAMKALHDVPYVPSPSSSDLFEDWSDEYTSVSVPEILEDNATSIQTKGSNQRRPCDILRRLVQEGSWEDAEHVRQELVDAGTPIAPSPLYYGAARNVLARREPNPDRAIEFAHWWSLIPLRSRTHPGNFHSIEQLLFFRPEVDMPTVITFGIISAEKGYARRIGPLVVPHIVRYAEPDLAGMFLTEFVKADHKHEARYGQLSIDETMPRRYFKMYRQNTRKRWWSLAVRTHCLAARPLDAFELFKVTLQRGITLTNYTHMYLLGELQAHGHITEAAELSSLSLFELGCAKTNLTGASDAPAESTSPSVDPSQPVERNLALVLRSLKTSLNSGTPLDQGPLADFLDIYKTDARGGLAIQLLRSRAYRLSHTAVSAVALGELLHHHHGGEHAAVLYVFKKLFHIVSMPMHALRRHLPTRSDFPPHM</sequence>